<dbReference type="GO" id="GO:0005886">
    <property type="term" value="C:plasma membrane"/>
    <property type="evidence" value="ECO:0007669"/>
    <property type="project" value="UniProtKB-SubCell"/>
</dbReference>
<keyword evidence="4" id="KW-1015">Disulfide bond</keyword>
<dbReference type="STRING" id="266128.ABB25_07640"/>
<reference evidence="9 11" key="2">
    <citation type="submission" date="2020-08" db="EMBL/GenBank/DDBJ databases">
        <title>Stenotrophomonas sp. W1S232.</title>
        <authorList>
            <person name="Deng Y."/>
        </authorList>
    </citation>
    <scope>NUCLEOTIDE SEQUENCE [LARGE SCALE GENOMIC DNA]</scope>
    <source>
        <strain evidence="9 11">W1S232</strain>
    </source>
</reference>
<proteinExistence type="inferred from homology"/>
<dbReference type="AlphaFoldDB" id="A0A0R0BMJ3"/>
<dbReference type="Proteomes" id="UP000550609">
    <property type="component" value="Unassembled WGS sequence"/>
</dbReference>
<keyword evidence="6" id="KW-0472">Membrane</keyword>
<keyword evidence="5" id="KW-0676">Redox-active center</keyword>
<dbReference type="GO" id="GO:0015036">
    <property type="term" value="F:disulfide oxidoreductase activity"/>
    <property type="evidence" value="ECO:0007669"/>
    <property type="project" value="InterPro"/>
</dbReference>
<comment type="subcellular location">
    <subcellularLocation>
        <location evidence="1">Cell inner membrane</location>
        <topology evidence="1">Single-pass membrane protein</topology>
        <orientation evidence="1">Periplasmic side</orientation>
    </subcellularLocation>
</comment>
<dbReference type="RefSeq" id="WP_057665552.1">
    <property type="nucleotide sequence ID" value="NZ_JACIUV010000002.1"/>
</dbReference>
<evidence type="ECO:0000313" key="11">
    <source>
        <dbReference type="Proteomes" id="UP000550609"/>
    </source>
</evidence>
<evidence type="ECO:0000256" key="5">
    <source>
        <dbReference type="ARBA" id="ARBA00023284"/>
    </source>
</evidence>
<evidence type="ECO:0000256" key="2">
    <source>
        <dbReference type="ARBA" id="ARBA00007758"/>
    </source>
</evidence>
<accession>A0A0R0BMJ3</accession>
<dbReference type="CDD" id="cd03010">
    <property type="entry name" value="TlpA_like_DsbE"/>
    <property type="match status" value="1"/>
</dbReference>
<evidence type="ECO:0000256" key="6">
    <source>
        <dbReference type="SAM" id="Phobius"/>
    </source>
</evidence>
<dbReference type="InterPro" id="IPR050553">
    <property type="entry name" value="Thioredoxin_ResA/DsbE_sf"/>
</dbReference>
<reference evidence="8 10" key="1">
    <citation type="submission" date="2015-05" db="EMBL/GenBank/DDBJ databases">
        <title>Genome sequencing and analysis of members of genus Stenotrophomonas.</title>
        <authorList>
            <person name="Patil P.P."/>
            <person name="Midha S."/>
            <person name="Patil P.B."/>
        </authorList>
    </citation>
    <scope>NUCLEOTIDE SEQUENCE [LARGE SCALE GENOMIC DNA]</scope>
    <source>
        <strain evidence="8 10">DSM 17805</strain>
    </source>
</reference>
<dbReference type="PATRIC" id="fig|266128.3.peg.397"/>
<feature type="domain" description="Thioredoxin" evidence="7">
    <location>
        <begin position="50"/>
        <end position="188"/>
    </location>
</feature>
<dbReference type="NCBIfam" id="TIGR00385">
    <property type="entry name" value="dsbE"/>
    <property type="match status" value="1"/>
</dbReference>
<protein>
    <submittedName>
        <fullName evidence="8 9">Thiol:disulfide interchange protein</fullName>
    </submittedName>
</protein>
<keyword evidence="6" id="KW-1133">Transmembrane helix</keyword>
<dbReference type="InterPro" id="IPR036249">
    <property type="entry name" value="Thioredoxin-like_sf"/>
</dbReference>
<dbReference type="GO" id="GO:0030288">
    <property type="term" value="C:outer membrane-bounded periplasmic space"/>
    <property type="evidence" value="ECO:0007669"/>
    <property type="project" value="InterPro"/>
</dbReference>
<dbReference type="InterPro" id="IPR013740">
    <property type="entry name" value="Redoxin"/>
</dbReference>
<evidence type="ECO:0000313" key="9">
    <source>
        <dbReference type="EMBL" id="MBB1116598.1"/>
    </source>
</evidence>
<dbReference type="InterPro" id="IPR017937">
    <property type="entry name" value="Thioredoxin_CS"/>
</dbReference>
<dbReference type="PANTHER" id="PTHR42852">
    <property type="entry name" value="THIOL:DISULFIDE INTERCHANGE PROTEIN DSBE"/>
    <property type="match status" value="1"/>
</dbReference>
<dbReference type="GO" id="GO:0017004">
    <property type="term" value="P:cytochrome complex assembly"/>
    <property type="evidence" value="ECO:0007669"/>
    <property type="project" value="UniProtKB-KW"/>
</dbReference>
<evidence type="ECO:0000313" key="8">
    <source>
        <dbReference type="EMBL" id="KRG58153.1"/>
    </source>
</evidence>
<feature type="transmembrane region" description="Helical" evidence="6">
    <location>
        <begin position="16"/>
        <end position="36"/>
    </location>
</feature>
<evidence type="ECO:0000259" key="7">
    <source>
        <dbReference type="PROSITE" id="PS51352"/>
    </source>
</evidence>
<evidence type="ECO:0000256" key="4">
    <source>
        <dbReference type="ARBA" id="ARBA00023157"/>
    </source>
</evidence>
<keyword evidence="3" id="KW-0201">Cytochrome c-type biogenesis</keyword>
<evidence type="ECO:0000256" key="1">
    <source>
        <dbReference type="ARBA" id="ARBA00004383"/>
    </source>
</evidence>
<organism evidence="8 10">
    <name type="scientific">Stenotrophomonas koreensis</name>
    <dbReference type="NCBI Taxonomy" id="266128"/>
    <lineage>
        <taxon>Bacteria</taxon>
        <taxon>Pseudomonadati</taxon>
        <taxon>Pseudomonadota</taxon>
        <taxon>Gammaproteobacteria</taxon>
        <taxon>Lysobacterales</taxon>
        <taxon>Lysobacteraceae</taxon>
        <taxon>Stenotrophomonas</taxon>
    </lineage>
</organism>
<keyword evidence="10" id="KW-1185">Reference proteome</keyword>
<dbReference type="SUPFAM" id="SSF52833">
    <property type="entry name" value="Thioredoxin-like"/>
    <property type="match status" value="1"/>
</dbReference>
<dbReference type="PROSITE" id="PS00194">
    <property type="entry name" value="THIOREDOXIN_1"/>
    <property type="match status" value="1"/>
</dbReference>
<dbReference type="EMBL" id="LDJH01000012">
    <property type="protein sequence ID" value="KRG58153.1"/>
    <property type="molecule type" value="Genomic_DNA"/>
</dbReference>
<dbReference type="OrthoDB" id="9799347at2"/>
<name>A0A0R0BMJ3_9GAMM</name>
<dbReference type="Gene3D" id="3.40.30.10">
    <property type="entry name" value="Glutaredoxin"/>
    <property type="match status" value="1"/>
</dbReference>
<evidence type="ECO:0000313" key="10">
    <source>
        <dbReference type="Proteomes" id="UP000051254"/>
    </source>
</evidence>
<sequence>MSTTPTPAQNKPLPPVAIVIGVLFFLGLIGLMLFAVMRSGDAQRDALPSPLIGQRAPSFSLPVLHDPTIRISSDELAGAPYVLNVWGSWCPACAEEHPVLTRFALERSVRVVGYNWKDEPADAKAWLERLGNPYFVVLSDYEGTTALDWGITAAPETFLVDANGIVRWKHSGALTDAVIDQQLRPLLATLGNADALAAGHTPTPAPTSQP</sequence>
<comment type="caution">
    <text evidence="8">The sequence shown here is derived from an EMBL/GenBank/DDBJ whole genome shotgun (WGS) entry which is preliminary data.</text>
</comment>
<dbReference type="Proteomes" id="UP000051254">
    <property type="component" value="Unassembled WGS sequence"/>
</dbReference>
<accession>A0A7W3YV67</accession>
<dbReference type="Pfam" id="PF08534">
    <property type="entry name" value="Redoxin"/>
    <property type="match status" value="1"/>
</dbReference>
<dbReference type="PROSITE" id="PS51352">
    <property type="entry name" value="THIOREDOXIN_2"/>
    <property type="match status" value="1"/>
</dbReference>
<dbReference type="PANTHER" id="PTHR42852:SF6">
    <property type="entry name" value="THIOL:DISULFIDE INTERCHANGE PROTEIN DSBE"/>
    <property type="match status" value="1"/>
</dbReference>
<dbReference type="EMBL" id="JACIUV010000002">
    <property type="protein sequence ID" value="MBB1116598.1"/>
    <property type="molecule type" value="Genomic_DNA"/>
</dbReference>
<comment type="similarity">
    <text evidence="2">Belongs to the thioredoxin family. DsbE subfamily.</text>
</comment>
<dbReference type="InterPro" id="IPR004799">
    <property type="entry name" value="Periplasmic_diS_OxRdtase_DsbE"/>
</dbReference>
<gene>
    <name evidence="8" type="ORF">ABB25_07640</name>
    <name evidence="9" type="ORF">H4O09_05930</name>
</gene>
<dbReference type="InterPro" id="IPR013766">
    <property type="entry name" value="Thioredoxin_domain"/>
</dbReference>
<keyword evidence="6" id="KW-0812">Transmembrane</keyword>
<evidence type="ECO:0000256" key="3">
    <source>
        <dbReference type="ARBA" id="ARBA00022748"/>
    </source>
</evidence>